<dbReference type="InterPro" id="IPR023214">
    <property type="entry name" value="HAD_sf"/>
</dbReference>
<evidence type="ECO:0000256" key="7">
    <source>
        <dbReference type="ARBA" id="ARBA00022842"/>
    </source>
</evidence>
<keyword evidence="8 9" id="KW-0546">Nucleotide metabolism</keyword>
<dbReference type="EC" id="3.1.3.5" evidence="3 9"/>
<comment type="catalytic activity">
    <reaction evidence="1 9">
        <text>a ribonucleoside 5'-phosphate + H2O = a ribonucleoside + phosphate</text>
        <dbReference type="Rhea" id="RHEA:12484"/>
        <dbReference type="ChEBI" id="CHEBI:15377"/>
        <dbReference type="ChEBI" id="CHEBI:18254"/>
        <dbReference type="ChEBI" id="CHEBI:43474"/>
        <dbReference type="ChEBI" id="CHEBI:58043"/>
        <dbReference type="EC" id="3.1.3.5"/>
    </reaction>
</comment>
<dbReference type="Pfam" id="PF05822">
    <property type="entry name" value="UMPH-1"/>
    <property type="match status" value="1"/>
</dbReference>
<dbReference type="SFLD" id="SFLDS00003">
    <property type="entry name" value="Haloacid_Dehalogenase"/>
    <property type="match status" value="1"/>
</dbReference>
<dbReference type="Gene3D" id="1.10.150.340">
    <property type="entry name" value="Pyrimidine 5'-nucleotidase (UMPH-1), N-terminal domain"/>
    <property type="match status" value="1"/>
</dbReference>
<evidence type="ECO:0000256" key="4">
    <source>
        <dbReference type="ARBA" id="ARBA00022723"/>
    </source>
</evidence>
<gene>
    <name evidence="10" type="ORF">GEV33_010960</name>
</gene>
<keyword evidence="11" id="KW-1185">Reference proteome</keyword>
<organism evidence="10 11">
    <name type="scientific">Tenebrio molitor</name>
    <name type="common">Yellow mealworm beetle</name>
    <dbReference type="NCBI Taxonomy" id="7067"/>
    <lineage>
        <taxon>Eukaryota</taxon>
        <taxon>Metazoa</taxon>
        <taxon>Ecdysozoa</taxon>
        <taxon>Arthropoda</taxon>
        <taxon>Hexapoda</taxon>
        <taxon>Insecta</taxon>
        <taxon>Pterygota</taxon>
        <taxon>Neoptera</taxon>
        <taxon>Endopterygota</taxon>
        <taxon>Coleoptera</taxon>
        <taxon>Polyphaga</taxon>
        <taxon>Cucujiformia</taxon>
        <taxon>Tenebrionidae</taxon>
        <taxon>Tenebrio</taxon>
    </lineage>
</organism>
<dbReference type="SFLD" id="SFLDG01128">
    <property type="entry name" value="C1.4:_5'-Nucleotidase_Like"/>
    <property type="match status" value="1"/>
</dbReference>
<evidence type="ECO:0000256" key="1">
    <source>
        <dbReference type="ARBA" id="ARBA00000815"/>
    </source>
</evidence>
<dbReference type="FunFam" id="3.40.50.1000:FF:000032">
    <property type="entry name" value="Cytosolic 5-nucleotidase 3-like"/>
    <property type="match status" value="1"/>
</dbReference>
<comment type="similarity">
    <text evidence="2 9">Belongs to the pyrimidine 5'-nucleotidase family.</text>
</comment>
<comment type="subcellular location">
    <subcellularLocation>
        <location evidence="9">Cytoplasm</location>
    </subcellularLocation>
</comment>
<proteinExistence type="inferred from homology"/>
<dbReference type="GO" id="GO:0005737">
    <property type="term" value="C:cytoplasm"/>
    <property type="evidence" value="ECO:0007669"/>
    <property type="project" value="UniProtKB-SubCell"/>
</dbReference>
<reference evidence="10" key="2">
    <citation type="submission" date="2021-08" db="EMBL/GenBank/DDBJ databases">
        <authorList>
            <person name="Eriksson T."/>
        </authorList>
    </citation>
    <scope>NUCLEOTIDE SEQUENCE</scope>
    <source>
        <strain evidence="10">Stoneville</strain>
        <tissue evidence="10">Whole head</tissue>
    </source>
</reference>
<dbReference type="PANTHER" id="PTHR13045">
    <property type="entry name" value="5'-NUCLEOTIDASE"/>
    <property type="match status" value="1"/>
</dbReference>
<evidence type="ECO:0000256" key="3">
    <source>
        <dbReference type="ARBA" id="ARBA00012643"/>
    </source>
</evidence>
<keyword evidence="4" id="KW-0479">Metal-binding</keyword>
<keyword evidence="6 9" id="KW-0378">Hydrolase</keyword>
<evidence type="ECO:0000313" key="10">
    <source>
        <dbReference type="EMBL" id="KAH0811831.1"/>
    </source>
</evidence>
<dbReference type="Proteomes" id="UP000719412">
    <property type="component" value="Unassembled WGS sequence"/>
</dbReference>
<evidence type="ECO:0000256" key="8">
    <source>
        <dbReference type="ARBA" id="ARBA00023080"/>
    </source>
</evidence>
<keyword evidence="5 9" id="KW-0547">Nucleotide-binding</keyword>
<protein>
    <recommendedName>
        <fullName evidence="3 9">5'-nucleotidase</fullName>
        <ecNumber evidence="3 9">3.1.3.5</ecNumber>
    </recommendedName>
</protein>
<dbReference type="GO" id="GO:0000287">
    <property type="term" value="F:magnesium ion binding"/>
    <property type="evidence" value="ECO:0007669"/>
    <property type="project" value="InterPro"/>
</dbReference>
<dbReference type="NCBIfam" id="TIGR01544">
    <property type="entry name" value="HAD-SF-IE"/>
    <property type="match status" value="1"/>
</dbReference>
<dbReference type="InterPro" id="IPR006434">
    <property type="entry name" value="Pyrimidine_nucleotidase_eu"/>
</dbReference>
<dbReference type="InterPro" id="IPR036412">
    <property type="entry name" value="HAD-like_sf"/>
</dbReference>
<keyword evidence="9" id="KW-0963">Cytoplasm</keyword>
<keyword evidence="7" id="KW-0460">Magnesium</keyword>
<dbReference type="GO" id="GO:0000166">
    <property type="term" value="F:nucleotide binding"/>
    <property type="evidence" value="ECO:0007669"/>
    <property type="project" value="UniProtKB-KW"/>
</dbReference>
<evidence type="ECO:0000256" key="5">
    <source>
        <dbReference type="ARBA" id="ARBA00022741"/>
    </source>
</evidence>
<dbReference type="GO" id="GO:0009117">
    <property type="term" value="P:nucleotide metabolic process"/>
    <property type="evidence" value="ECO:0007669"/>
    <property type="project" value="UniProtKB-KW"/>
</dbReference>
<dbReference type="PANTHER" id="PTHR13045:SF0">
    <property type="entry name" value="7-METHYLGUANOSINE PHOSPHATE-SPECIFIC 5'-NUCLEOTIDASE"/>
    <property type="match status" value="1"/>
</dbReference>
<dbReference type="FunFam" id="1.10.150.340:FF:000001">
    <property type="entry name" value="Cytosolic 5-nucleotidase 3-like"/>
    <property type="match status" value="1"/>
</dbReference>
<evidence type="ECO:0000313" key="11">
    <source>
        <dbReference type="Proteomes" id="UP000719412"/>
    </source>
</evidence>
<sequence>MARNLVNEIKELNQPHVHIKDAEQLNVKLNGIINDTFQQLQIVSDFDLTITKQHENGKRHLSSFRMFSYCPSITEKYKETSNALVTKYYPMEYDPSIPLDEKRKLMEEWWSQSEQALRGLTVSPQEIDEAVTKLATSLRDGTKELFQTLLNNDVPVLIFSAGLGNTVISVLKHYDVYLPNIKVISNFLKYDDNGTIQGFQGPLIHVLNKNEFAIKNSDYYDLVKNRNNVILLGDSLGDAKMADGMAHANHVLKIGFIFEKVEGNLPAYMDTFDIVLEDDQTMDVVRAIIRLIK</sequence>
<dbReference type="GO" id="GO:0008253">
    <property type="term" value="F:5'-nucleotidase activity"/>
    <property type="evidence" value="ECO:0007669"/>
    <property type="project" value="UniProtKB-EC"/>
</dbReference>
<comment type="caution">
    <text evidence="10">The sequence shown here is derived from an EMBL/GenBank/DDBJ whole genome shotgun (WGS) entry which is preliminary data.</text>
</comment>
<dbReference type="EMBL" id="JABDTM020026521">
    <property type="protein sequence ID" value="KAH0811831.1"/>
    <property type="molecule type" value="Genomic_DNA"/>
</dbReference>
<dbReference type="Gene3D" id="3.40.50.1000">
    <property type="entry name" value="HAD superfamily/HAD-like"/>
    <property type="match status" value="1"/>
</dbReference>
<evidence type="ECO:0000256" key="6">
    <source>
        <dbReference type="ARBA" id="ARBA00022801"/>
    </source>
</evidence>
<accession>A0A8J6HCF0</accession>
<evidence type="ECO:0000256" key="2">
    <source>
        <dbReference type="ARBA" id="ARBA00008389"/>
    </source>
</evidence>
<dbReference type="SUPFAM" id="SSF56784">
    <property type="entry name" value="HAD-like"/>
    <property type="match status" value="1"/>
</dbReference>
<name>A0A8J6HCF0_TENMO</name>
<evidence type="ECO:0000256" key="9">
    <source>
        <dbReference type="RuleBase" id="RU361276"/>
    </source>
</evidence>
<dbReference type="AlphaFoldDB" id="A0A8J6HCF0"/>
<reference evidence="10" key="1">
    <citation type="journal article" date="2020" name="J Insects Food Feed">
        <title>The yellow mealworm (Tenebrio molitor) genome: a resource for the emerging insects as food and feed industry.</title>
        <authorList>
            <person name="Eriksson T."/>
            <person name="Andere A."/>
            <person name="Kelstrup H."/>
            <person name="Emery V."/>
            <person name="Picard C."/>
        </authorList>
    </citation>
    <scope>NUCLEOTIDE SEQUENCE</scope>
    <source>
        <strain evidence="10">Stoneville</strain>
        <tissue evidence="10">Whole head</tissue>
    </source>
</reference>